<dbReference type="GO" id="GO:0008676">
    <property type="term" value="F:3-deoxy-8-phosphooctulonate synthase activity"/>
    <property type="evidence" value="ECO:0007669"/>
    <property type="project" value="UniProtKB-EC"/>
</dbReference>
<dbReference type="RefSeq" id="WP_009058841.1">
    <property type="nucleotide sequence ID" value="NZ_JAHXRZ010000002.1"/>
</dbReference>
<keyword evidence="11" id="KW-1185">Reference proteome</keyword>
<accession>A0ABN8XE06</accession>
<dbReference type="Gene3D" id="3.20.20.70">
    <property type="entry name" value="Aldolase class I"/>
    <property type="match status" value="1"/>
</dbReference>
<dbReference type="NCBIfam" id="NF003543">
    <property type="entry name" value="PRK05198.1"/>
    <property type="match status" value="1"/>
</dbReference>
<evidence type="ECO:0000313" key="11">
    <source>
        <dbReference type="Proteomes" id="UP001161497"/>
    </source>
</evidence>
<dbReference type="InterPro" id="IPR006218">
    <property type="entry name" value="DAHP1/KDSA"/>
</dbReference>
<evidence type="ECO:0000259" key="9">
    <source>
        <dbReference type="Pfam" id="PF00793"/>
    </source>
</evidence>
<evidence type="ECO:0000256" key="1">
    <source>
        <dbReference type="ARBA" id="ARBA00004496"/>
    </source>
</evidence>
<comment type="catalytic activity">
    <reaction evidence="8">
        <text>D-arabinose 5-phosphate + phosphoenolpyruvate + H2O = 3-deoxy-alpha-D-manno-2-octulosonate-8-phosphate + phosphate</text>
        <dbReference type="Rhea" id="RHEA:14053"/>
        <dbReference type="ChEBI" id="CHEBI:15377"/>
        <dbReference type="ChEBI" id="CHEBI:43474"/>
        <dbReference type="ChEBI" id="CHEBI:57693"/>
        <dbReference type="ChEBI" id="CHEBI:58702"/>
        <dbReference type="ChEBI" id="CHEBI:85985"/>
        <dbReference type="EC" id="2.5.1.55"/>
    </reaction>
</comment>
<dbReference type="NCBIfam" id="TIGR01362">
    <property type="entry name" value="KDO8P_synth"/>
    <property type="match status" value="1"/>
</dbReference>
<name>A0ABN8XE06_9BACT</name>
<organism evidence="10 11">
    <name type="scientific">Candidatus Methylacidiphilum fumarolicum</name>
    <dbReference type="NCBI Taxonomy" id="591154"/>
    <lineage>
        <taxon>Bacteria</taxon>
        <taxon>Pseudomonadati</taxon>
        <taxon>Verrucomicrobiota</taxon>
        <taxon>Methylacidiphilae</taxon>
        <taxon>Methylacidiphilales</taxon>
        <taxon>Methylacidiphilaceae</taxon>
        <taxon>Methylacidiphilum (ex Ratnadevi et al. 2023)</taxon>
    </lineage>
</organism>
<comment type="pathway">
    <text evidence="3">Carbohydrate biosynthesis; 3-deoxy-D-manno-octulosonate biosynthesis; 3-deoxy-D-manno-octulosonate from D-ribulose 5-phosphate: step 2/3.</text>
</comment>
<keyword evidence="6" id="KW-0963">Cytoplasm</keyword>
<evidence type="ECO:0000256" key="2">
    <source>
        <dbReference type="ARBA" id="ARBA00004756"/>
    </source>
</evidence>
<gene>
    <name evidence="10" type="primary">kdsA</name>
    <name evidence="10" type="ORF">MFUM_1154</name>
</gene>
<dbReference type="PANTHER" id="PTHR21057">
    <property type="entry name" value="PHOSPHO-2-DEHYDRO-3-DEOXYHEPTONATE ALDOLASE"/>
    <property type="match status" value="1"/>
</dbReference>
<dbReference type="Proteomes" id="UP001161497">
    <property type="component" value="Chromosome"/>
</dbReference>
<dbReference type="InterPro" id="IPR013785">
    <property type="entry name" value="Aldolase_TIM"/>
</dbReference>
<feature type="domain" description="DAHP synthetase I/KDSA" evidence="9">
    <location>
        <begin position="4"/>
        <end position="258"/>
    </location>
</feature>
<evidence type="ECO:0000256" key="6">
    <source>
        <dbReference type="ARBA" id="ARBA00022490"/>
    </source>
</evidence>
<dbReference type="EC" id="2.5.1.55" evidence="5"/>
<dbReference type="EMBL" id="OX458932">
    <property type="protein sequence ID" value="CAI9085515.1"/>
    <property type="molecule type" value="Genomic_DNA"/>
</dbReference>
<proteinExistence type="inferred from homology"/>
<dbReference type="InterPro" id="IPR006269">
    <property type="entry name" value="KDO8P_synthase"/>
</dbReference>
<evidence type="ECO:0000256" key="7">
    <source>
        <dbReference type="ARBA" id="ARBA00022679"/>
    </source>
</evidence>
<comment type="similarity">
    <text evidence="4">Belongs to the KdsA family.</text>
</comment>
<dbReference type="SUPFAM" id="SSF51569">
    <property type="entry name" value="Aldolase"/>
    <property type="match status" value="1"/>
</dbReference>
<evidence type="ECO:0000256" key="4">
    <source>
        <dbReference type="ARBA" id="ARBA00010499"/>
    </source>
</evidence>
<evidence type="ECO:0000256" key="5">
    <source>
        <dbReference type="ARBA" id="ARBA00012693"/>
    </source>
</evidence>
<evidence type="ECO:0000256" key="8">
    <source>
        <dbReference type="ARBA" id="ARBA00049112"/>
    </source>
</evidence>
<comment type="subcellular location">
    <subcellularLocation>
        <location evidence="1">Cytoplasm</location>
    </subcellularLocation>
</comment>
<sequence>MNAKKEPFIVIAGPCVIESMELLIDTALELKKITTKYQLPFYFKSSFDKANRSSINSFRGPGLAKGLNMLSQIKEKTGCALTTDVHLPDQVKPVAQIVDILQVPAYLCRQTDLILACGESGKIVNVKKGQFLAPDDVDLIAEKLQWVGCKNFFFTERGSCFGYHDLIVDMRGIVRMRSKKHKVIFDATHSVQRPSALGKQTGGEEAMAFPLARAAVSIGIDGLFFETHPYPEKAMSDASTMIPLGKVDQMLECLLKIHEAIP</sequence>
<comment type="pathway">
    <text evidence="2">Bacterial outer membrane biogenesis; lipopolysaccharide biosynthesis.</text>
</comment>
<keyword evidence="7 10" id="KW-0808">Transferase</keyword>
<evidence type="ECO:0000313" key="10">
    <source>
        <dbReference type="EMBL" id="CAI9085515.1"/>
    </source>
</evidence>
<reference evidence="10" key="1">
    <citation type="submission" date="2023-03" db="EMBL/GenBank/DDBJ databases">
        <authorList>
            <person name="Cremers G."/>
            <person name="Picone N."/>
        </authorList>
    </citation>
    <scope>NUCLEOTIDE SEQUENCE</scope>
    <source>
        <strain evidence="10">Sample_alias</strain>
    </source>
</reference>
<evidence type="ECO:0000256" key="3">
    <source>
        <dbReference type="ARBA" id="ARBA00004845"/>
    </source>
</evidence>
<dbReference type="Pfam" id="PF00793">
    <property type="entry name" value="DAHP_synth_1"/>
    <property type="match status" value="1"/>
</dbReference>
<protein>
    <recommendedName>
        <fullName evidence="5">3-deoxy-8-phosphooctulonate synthase</fullName>
        <ecNumber evidence="5">2.5.1.55</ecNumber>
    </recommendedName>
</protein>